<dbReference type="PROSITE" id="PS51352">
    <property type="entry name" value="THIOREDOXIN_2"/>
    <property type="match status" value="1"/>
</dbReference>
<dbReference type="GO" id="GO:0005737">
    <property type="term" value="C:cytoplasm"/>
    <property type="evidence" value="ECO:0007669"/>
    <property type="project" value="TreeGrafter"/>
</dbReference>
<sequence length="88" mass="10419">MKVLKFGATWCKDCKIMGSRWKEIEKEYPWLETEYIGIDENPEAMKEYQILSLPSFIFLNKEGKEILRFSGKIEKETLVKAILENKDK</sequence>
<organism evidence="2">
    <name type="scientific">marine sediment metagenome</name>
    <dbReference type="NCBI Taxonomy" id="412755"/>
    <lineage>
        <taxon>unclassified sequences</taxon>
        <taxon>metagenomes</taxon>
        <taxon>ecological metagenomes</taxon>
    </lineage>
</organism>
<name>X1LBH6_9ZZZZ</name>
<evidence type="ECO:0000313" key="2">
    <source>
        <dbReference type="EMBL" id="GAH99784.1"/>
    </source>
</evidence>
<reference evidence="2" key="1">
    <citation type="journal article" date="2014" name="Front. Microbiol.">
        <title>High frequency of phylogenetically diverse reductive dehalogenase-homologous genes in deep subseafloor sedimentary metagenomes.</title>
        <authorList>
            <person name="Kawai M."/>
            <person name="Futagami T."/>
            <person name="Toyoda A."/>
            <person name="Takaki Y."/>
            <person name="Nishi S."/>
            <person name="Hori S."/>
            <person name="Arai W."/>
            <person name="Tsubouchi T."/>
            <person name="Morono Y."/>
            <person name="Uchiyama I."/>
            <person name="Ito T."/>
            <person name="Fujiyama A."/>
            <person name="Inagaki F."/>
            <person name="Takami H."/>
        </authorList>
    </citation>
    <scope>NUCLEOTIDE SEQUENCE</scope>
    <source>
        <strain evidence="2">Expedition CK06-06</strain>
    </source>
</reference>
<accession>X1LBH6</accession>
<dbReference type="Gene3D" id="3.40.30.10">
    <property type="entry name" value="Glutaredoxin"/>
    <property type="match status" value="1"/>
</dbReference>
<dbReference type="PANTHER" id="PTHR45663:SF11">
    <property type="entry name" value="GEO12009P1"/>
    <property type="match status" value="1"/>
</dbReference>
<feature type="domain" description="Thioredoxin" evidence="1">
    <location>
        <begin position="1"/>
        <end position="87"/>
    </location>
</feature>
<proteinExistence type="predicted"/>
<comment type="caution">
    <text evidence="2">The sequence shown here is derived from an EMBL/GenBank/DDBJ whole genome shotgun (WGS) entry which is preliminary data.</text>
</comment>
<dbReference type="CDD" id="cd02947">
    <property type="entry name" value="TRX_family"/>
    <property type="match status" value="1"/>
</dbReference>
<protein>
    <recommendedName>
        <fullName evidence="1">Thioredoxin domain-containing protein</fullName>
    </recommendedName>
</protein>
<dbReference type="PANTHER" id="PTHR45663">
    <property type="entry name" value="GEO12009P1"/>
    <property type="match status" value="1"/>
</dbReference>
<dbReference type="InterPro" id="IPR036249">
    <property type="entry name" value="Thioredoxin-like_sf"/>
</dbReference>
<dbReference type="EMBL" id="BARV01000550">
    <property type="protein sequence ID" value="GAH99784.1"/>
    <property type="molecule type" value="Genomic_DNA"/>
</dbReference>
<dbReference type="InterPro" id="IPR013766">
    <property type="entry name" value="Thioredoxin_domain"/>
</dbReference>
<dbReference type="GO" id="GO:0015035">
    <property type="term" value="F:protein-disulfide reductase activity"/>
    <property type="evidence" value="ECO:0007669"/>
    <property type="project" value="TreeGrafter"/>
</dbReference>
<dbReference type="AlphaFoldDB" id="X1LBH6"/>
<evidence type="ECO:0000259" key="1">
    <source>
        <dbReference type="PROSITE" id="PS51352"/>
    </source>
</evidence>
<dbReference type="Pfam" id="PF00085">
    <property type="entry name" value="Thioredoxin"/>
    <property type="match status" value="1"/>
</dbReference>
<dbReference type="SUPFAM" id="SSF52833">
    <property type="entry name" value="Thioredoxin-like"/>
    <property type="match status" value="1"/>
</dbReference>
<gene>
    <name evidence="2" type="ORF">S06H3_02004</name>
</gene>